<name>A0A833QP38_9POAL</name>
<protein>
    <submittedName>
        <fullName evidence="3">Zinc knuckle</fullName>
    </submittedName>
</protein>
<evidence type="ECO:0000313" key="4">
    <source>
        <dbReference type="Proteomes" id="UP000623129"/>
    </source>
</evidence>
<feature type="domain" description="CCHC-type" evidence="2">
    <location>
        <begin position="139"/>
        <end position="155"/>
    </location>
</feature>
<dbReference type="EMBL" id="SWLB01000019">
    <property type="protein sequence ID" value="KAF3325582.1"/>
    <property type="molecule type" value="Genomic_DNA"/>
</dbReference>
<dbReference type="OrthoDB" id="694475at2759"/>
<keyword evidence="4" id="KW-1185">Reference proteome</keyword>
<proteinExistence type="predicted"/>
<dbReference type="AlphaFoldDB" id="A0A833QP38"/>
<dbReference type="Proteomes" id="UP000623129">
    <property type="component" value="Unassembled WGS sequence"/>
</dbReference>
<reference evidence="3" key="1">
    <citation type="submission" date="2020-01" db="EMBL/GenBank/DDBJ databases">
        <title>Genome sequence of Kobresia littledalei, the first chromosome-level genome in the family Cyperaceae.</title>
        <authorList>
            <person name="Qu G."/>
        </authorList>
    </citation>
    <scope>NUCLEOTIDE SEQUENCE</scope>
    <source>
        <strain evidence="3">C.B.Clarke</strain>
        <tissue evidence="3">Leaf</tissue>
    </source>
</reference>
<feature type="region of interest" description="Disordered" evidence="1">
    <location>
        <begin position="202"/>
        <end position="232"/>
    </location>
</feature>
<dbReference type="SUPFAM" id="SSF57756">
    <property type="entry name" value="Retrovirus zinc finger-like domains"/>
    <property type="match status" value="1"/>
</dbReference>
<evidence type="ECO:0000313" key="3">
    <source>
        <dbReference type="EMBL" id="KAF3325582.1"/>
    </source>
</evidence>
<dbReference type="InterPro" id="IPR036875">
    <property type="entry name" value="Znf_CCHC_sf"/>
</dbReference>
<feature type="region of interest" description="Disordered" evidence="1">
    <location>
        <begin position="43"/>
        <end position="64"/>
    </location>
</feature>
<dbReference type="GO" id="GO:0003676">
    <property type="term" value="F:nucleic acid binding"/>
    <property type="evidence" value="ECO:0007669"/>
    <property type="project" value="InterPro"/>
</dbReference>
<accession>A0A833QP38</accession>
<comment type="caution">
    <text evidence="3">The sequence shown here is derived from an EMBL/GenBank/DDBJ whole genome shotgun (WGS) entry which is preliminary data.</text>
</comment>
<sequence>MEDSLALRKAILEGIARRDAHLPTEGQTSYAAAVKGIQEVATPVSTEKPQHQTQARNSLQQPGSQNAFTVLPTANHPGEEESIDEGSITVTRRKHCSLEKKRKSAPKLNKHIELLKAQGRCYRCLDRGHTQFQCRNDIRCNNCHGIGHMSRACTVQKNLSTSTPPAFQRTTFLTKQNPKTETNQYTMNLDNWETMPMLSPSLINPGPRPEPRPTPTEHPPEQIGLGSAGIKN</sequence>
<dbReference type="SMART" id="SM00343">
    <property type="entry name" value="ZnF_C2HC"/>
    <property type="match status" value="2"/>
</dbReference>
<dbReference type="Gene3D" id="4.10.60.10">
    <property type="entry name" value="Zinc finger, CCHC-type"/>
    <property type="match status" value="1"/>
</dbReference>
<dbReference type="GO" id="GO:0008270">
    <property type="term" value="F:zinc ion binding"/>
    <property type="evidence" value="ECO:0007669"/>
    <property type="project" value="InterPro"/>
</dbReference>
<gene>
    <name evidence="3" type="ORF">FCM35_KLT08662</name>
</gene>
<evidence type="ECO:0000256" key="1">
    <source>
        <dbReference type="SAM" id="MobiDB-lite"/>
    </source>
</evidence>
<feature type="domain" description="CCHC-type" evidence="2">
    <location>
        <begin position="120"/>
        <end position="136"/>
    </location>
</feature>
<feature type="compositionally biased region" description="Pro residues" evidence="1">
    <location>
        <begin position="206"/>
        <end position="217"/>
    </location>
</feature>
<organism evidence="3 4">
    <name type="scientific">Carex littledalei</name>
    <dbReference type="NCBI Taxonomy" id="544730"/>
    <lineage>
        <taxon>Eukaryota</taxon>
        <taxon>Viridiplantae</taxon>
        <taxon>Streptophyta</taxon>
        <taxon>Embryophyta</taxon>
        <taxon>Tracheophyta</taxon>
        <taxon>Spermatophyta</taxon>
        <taxon>Magnoliopsida</taxon>
        <taxon>Liliopsida</taxon>
        <taxon>Poales</taxon>
        <taxon>Cyperaceae</taxon>
        <taxon>Cyperoideae</taxon>
        <taxon>Cariceae</taxon>
        <taxon>Carex</taxon>
        <taxon>Carex subgen. Euthyceras</taxon>
    </lineage>
</organism>
<dbReference type="InterPro" id="IPR001878">
    <property type="entry name" value="Znf_CCHC"/>
</dbReference>
<evidence type="ECO:0000259" key="2">
    <source>
        <dbReference type="SMART" id="SM00343"/>
    </source>
</evidence>